<evidence type="ECO:0000256" key="3">
    <source>
        <dbReference type="ARBA" id="ARBA00022490"/>
    </source>
</evidence>
<dbReference type="SUPFAM" id="SSF48403">
    <property type="entry name" value="Ankyrin repeat"/>
    <property type="match status" value="1"/>
</dbReference>
<keyword evidence="4 10" id="KW-0540">Nuclease</keyword>
<evidence type="ECO:0000259" key="12">
    <source>
        <dbReference type="PROSITE" id="PS52044"/>
    </source>
</evidence>
<evidence type="ECO:0000256" key="10">
    <source>
        <dbReference type="PROSITE-ProRule" id="PRU01389"/>
    </source>
</evidence>
<feature type="domain" description="VLRF1" evidence="12">
    <location>
        <begin position="235"/>
        <end position="394"/>
    </location>
</feature>
<dbReference type="GO" id="GO:0004519">
    <property type="term" value="F:endonuclease activity"/>
    <property type="evidence" value="ECO:0007669"/>
    <property type="project" value="UniProtKB-KW"/>
</dbReference>
<feature type="compositionally biased region" description="Basic and acidic residues" evidence="11">
    <location>
        <begin position="554"/>
        <end position="595"/>
    </location>
</feature>
<keyword evidence="9" id="KW-0175">Coiled coil</keyword>
<evidence type="ECO:0000256" key="9">
    <source>
        <dbReference type="ARBA" id="ARBA00023054"/>
    </source>
</evidence>
<dbReference type="AlphaFoldDB" id="A0AAN6VI10"/>
<evidence type="ECO:0000313" key="14">
    <source>
        <dbReference type="Proteomes" id="UP001302745"/>
    </source>
</evidence>
<feature type="compositionally biased region" description="Polar residues" evidence="11">
    <location>
        <begin position="291"/>
        <end position="300"/>
    </location>
</feature>
<dbReference type="InterPro" id="IPR041175">
    <property type="entry name" value="VLRF1/Vms1"/>
</dbReference>
<evidence type="ECO:0000256" key="7">
    <source>
        <dbReference type="ARBA" id="ARBA00022801"/>
    </source>
</evidence>
<feature type="compositionally biased region" description="Basic and acidic residues" evidence="11">
    <location>
        <begin position="612"/>
        <end position="646"/>
    </location>
</feature>
<comment type="domain">
    <text evidence="10">The VLRF1 domain mediates binding to the 60S ribosomal subunit.</text>
</comment>
<dbReference type="PROSITE" id="PS52044">
    <property type="entry name" value="VLRF1"/>
    <property type="match status" value="1"/>
</dbReference>
<feature type="region of interest" description="Disordered" evidence="11">
    <location>
        <begin position="396"/>
        <end position="433"/>
    </location>
</feature>
<keyword evidence="8" id="KW-0040">ANK repeat</keyword>
<proteinExistence type="inferred from homology"/>
<comment type="similarity">
    <text evidence="2 10">Belongs to the ANKZF1/VMS1 family.</text>
</comment>
<keyword evidence="7 10" id="KW-0378">Hydrolase</keyword>
<feature type="region of interest" description="Disordered" evidence="11">
    <location>
        <begin position="285"/>
        <end position="309"/>
    </location>
</feature>
<dbReference type="Pfam" id="PF18826">
    <property type="entry name" value="bVLRF1"/>
    <property type="match status" value="1"/>
</dbReference>
<evidence type="ECO:0000256" key="2">
    <source>
        <dbReference type="ARBA" id="ARBA00009262"/>
    </source>
</evidence>
<dbReference type="PANTHER" id="PTHR16036">
    <property type="entry name" value="ANKYRIN REPEAT AND ZINC FINGER DOMAIN-CONTAINING PROTEIN 1"/>
    <property type="match status" value="1"/>
</dbReference>
<evidence type="ECO:0000256" key="4">
    <source>
        <dbReference type="ARBA" id="ARBA00022722"/>
    </source>
</evidence>
<feature type="region of interest" description="Disordered" evidence="11">
    <location>
        <begin position="34"/>
        <end position="57"/>
    </location>
</feature>
<evidence type="ECO:0000256" key="1">
    <source>
        <dbReference type="ARBA" id="ARBA00004496"/>
    </source>
</evidence>
<keyword evidence="14" id="KW-1185">Reference proteome</keyword>
<feature type="active site" evidence="10">
    <location>
        <position position="294"/>
    </location>
</feature>
<evidence type="ECO:0000313" key="13">
    <source>
        <dbReference type="EMBL" id="KAK4151459.1"/>
    </source>
</evidence>
<dbReference type="InterPro" id="IPR036770">
    <property type="entry name" value="Ankyrin_rpt-contain_sf"/>
</dbReference>
<comment type="caution">
    <text evidence="13">The sequence shown here is derived from an EMBL/GenBank/DDBJ whole genome shotgun (WGS) entry which is preliminary data.</text>
</comment>
<dbReference type="GO" id="GO:0036503">
    <property type="term" value="P:ERAD pathway"/>
    <property type="evidence" value="ECO:0007669"/>
    <property type="project" value="TreeGrafter"/>
</dbReference>
<dbReference type="InterPro" id="IPR013087">
    <property type="entry name" value="Znf_C2H2_type"/>
</dbReference>
<dbReference type="GO" id="GO:0016787">
    <property type="term" value="F:hydrolase activity"/>
    <property type="evidence" value="ECO:0007669"/>
    <property type="project" value="UniProtKB-KW"/>
</dbReference>
<gene>
    <name evidence="13" type="ORF">C8A00DRAFT_35907</name>
</gene>
<evidence type="ECO:0000256" key="5">
    <source>
        <dbReference type="ARBA" id="ARBA00022737"/>
    </source>
</evidence>
<sequence length="652" mass="72540">MDNTQDGLLRRPLYLYDLPPEILISLTLKPDAGLVEDAPTESDTPRDQSSRPASPDNILGSQACSLCGMSFVAVEEQREHLKTDLHYYNLKQKLNGLIPVSEAEFEKLVNENDVSISGSDASDSEDEEAESSRKDTTLSALLKKQASLADKRNSNNGDGEEPKTKRRGSGKPPLLWLSSPKLPDNTYFGIYRAIFRAEELDKEDAIVEAIKQRQLPPITMPKASKDGNTVPPAYNGRHIFLCMIGGGHFAAMVVCLAPKQSKHGSVGPLNREAVVLAHKTFHRYTTRRKQGGSQSANDNAKGTAHSAGSSLRRYNEQALIEDVRELLSDWKALIDTADLLFVRATGMTNRRTLFGPYDDQVLRLNDPRIRGFPFSTRRATQNELMRSFIELTRLKVKEIQPEAPPTDEATKTSKPKADSKPAPPKLTEEEETAIFHTTQIQAMIRRSKLPALVAYLTTNSLSANFLFQPAESQQNHHAPTALHLAASQNSAPLVTGLLTRAKADPTTLNSEGKTPFDLAGDRATRDAFRVARAELGESASWDWDAARVPAPLKREDAEQRAEREKKAQEKEEEQRRKAEEERLKMEGPKVDDDAQRKKKKGGNLLSGGPPKTAEERRVEEARGLTPEQRARLERERRARAAEERIRRLQGGA</sequence>
<comment type="subcellular location">
    <subcellularLocation>
        <location evidence="1">Cytoplasm</location>
    </subcellularLocation>
</comment>
<organism evidence="13 14">
    <name type="scientific">Chaetomidium leptoderma</name>
    <dbReference type="NCBI Taxonomy" id="669021"/>
    <lineage>
        <taxon>Eukaryota</taxon>
        <taxon>Fungi</taxon>
        <taxon>Dikarya</taxon>
        <taxon>Ascomycota</taxon>
        <taxon>Pezizomycotina</taxon>
        <taxon>Sordariomycetes</taxon>
        <taxon>Sordariomycetidae</taxon>
        <taxon>Sordariales</taxon>
        <taxon>Chaetomiaceae</taxon>
        <taxon>Chaetomidium</taxon>
    </lineage>
</organism>
<dbReference type="EMBL" id="MU857015">
    <property type="protein sequence ID" value="KAK4151459.1"/>
    <property type="molecule type" value="Genomic_DNA"/>
</dbReference>
<feature type="region of interest" description="Disordered" evidence="11">
    <location>
        <begin position="115"/>
        <end position="177"/>
    </location>
</feature>
<keyword evidence="6 10" id="KW-0255">Endonuclease</keyword>
<evidence type="ECO:0000256" key="11">
    <source>
        <dbReference type="SAM" id="MobiDB-lite"/>
    </source>
</evidence>
<dbReference type="InterPro" id="IPR047139">
    <property type="entry name" value="ANKZ1/VMS1"/>
</dbReference>
<name>A0AAN6VI10_9PEZI</name>
<accession>A0AAN6VI10</accession>
<dbReference type="Proteomes" id="UP001302745">
    <property type="component" value="Unassembled WGS sequence"/>
</dbReference>
<dbReference type="Gene3D" id="1.25.40.20">
    <property type="entry name" value="Ankyrin repeat-containing domain"/>
    <property type="match status" value="1"/>
</dbReference>
<evidence type="ECO:0000256" key="8">
    <source>
        <dbReference type="ARBA" id="ARBA00023043"/>
    </source>
</evidence>
<feature type="compositionally biased region" description="Basic and acidic residues" evidence="11">
    <location>
        <begin position="408"/>
        <end position="419"/>
    </location>
</feature>
<feature type="region of interest" description="Disordered" evidence="11">
    <location>
        <begin position="554"/>
        <end position="652"/>
    </location>
</feature>
<reference evidence="13" key="1">
    <citation type="journal article" date="2023" name="Mol. Phylogenet. Evol.">
        <title>Genome-scale phylogeny and comparative genomics of the fungal order Sordariales.</title>
        <authorList>
            <person name="Hensen N."/>
            <person name="Bonometti L."/>
            <person name="Westerberg I."/>
            <person name="Brannstrom I.O."/>
            <person name="Guillou S."/>
            <person name="Cros-Aarteil S."/>
            <person name="Calhoun S."/>
            <person name="Haridas S."/>
            <person name="Kuo A."/>
            <person name="Mondo S."/>
            <person name="Pangilinan J."/>
            <person name="Riley R."/>
            <person name="LaButti K."/>
            <person name="Andreopoulos B."/>
            <person name="Lipzen A."/>
            <person name="Chen C."/>
            <person name="Yan M."/>
            <person name="Daum C."/>
            <person name="Ng V."/>
            <person name="Clum A."/>
            <person name="Steindorff A."/>
            <person name="Ohm R.A."/>
            <person name="Martin F."/>
            <person name="Silar P."/>
            <person name="Natvig D.O."/>
            <person name="Lalanne C."/>
            <person name="Gautier V."/>
            <person name="Ament-Velasquez S.L."/>
            <person name="Kruys A."/>
            <person name="Hutchinson M.I."/>
            <person name="Powell A.J."/>
            <person name="Barry K."/>
            <person name="Miller A.N."/>
            <person name="Grigoriev I.V."/>
            <person name="Debuchy R."/>
            <person name="Gladieux P."/>
            <person name="Hiltunen Thoren M."/>
            <person name="Johannesson H."/>
        </authorList>
    </citation>
    <scope>NUCLEOTIDE SEQUENCE</scope>
    <source>
        <strain evidence="13">CBS 538.74</strain>
    </source>
</reference>
<feature type="compositionally biased region" description="Low complexity" evidence="11">
    <location>
        <begin position="602"/>
        <end position="611"/>
    </location>
</feature>
<dbReference type="PANTHER" id="PTHR16036:SF2">
    <property type="entry name" value="TRNA ENDONUCLEASE ANKZF1"/>
    <property type="match status" value="1"/>
</dbReference>
<keyword evidence="3 10" id="KW-0963">Cytoplasm</keyword>
<keyword evidence="5" id="KW-0677">Repeat</keyword>
<reference evidence="13" key="2">
    <citation type="submission" date="2023-05" db="EMBL/GenBank/DDBJ databases">
        <authorList>
            <consortium name="Lawrence Berkeley National Laboratory"/>
            <person name="Steindorff A."/>
            <person name="Hensen N."/>
            <person name="Bonometti L."/>
            <person name="Westerberg I."/>
            <person name="Brannstrom I.O."/>
            <person name="Guillou S."/>
            <person name="Cros-Aarteil S."/>
            <person name="Calhoun S."/>
            <person name="Haridas S."/>
            <person name="Kuo A."/>
            <person name="Mondo S."/>
            <person name="Pangilinan J."/>
            <person name="Riley R."/>
            <person name="Labutti K."/>
            <person name="Andreopoulos B."/>
            <person name="Lipzen A."/>
            <person name="Chen C."/>
            <person name="Yanf M."/>
            <person name="Daum C."/>
            <person name="Ng V."/>
            <person name="Clum A."/>
            <person name="Ohm R."/>
            <person name="Martin F."/>
            <person name="Silar P."/>
            <person name="Natvig D."/>
            <person name="Lalanne C."/>
            <person name="Gautier V."/>
            <person name="Ament-Velasquez S.L."/>
            <person name="Kruys A."/>
            <person name="Hutchinson M.I."/>
            <person name="Powell A.J."/>
            <person name="Barry K."/>
            <person name="Miller A.N."/>
            <person name="Grigoriev I.V."/>
            <person name="Debuchy R."/>
            <person name="Gladieux P."/>
            <person name="Thoren M.H."/>
            <person name="Johannesson H."/>
        </authorList>
    </citation>
    <scope>NUCLEOTIDE SEQUENCE</scope>
    <source>
        <strain evidence="13">CBS 538.74</strain>
    </source>
</reference>
<dbReference type="PROSITE" id="PS00028">
    <property type="entry name" value="ZINC_FINGER_C2H2_1"/>
    <property type="match status" value="1"/>
</dbReference>
<feature type="compositionally biased region" description="Low complexity" evidence="11">
    <location>
        <begin position="138"/>
        <end position="148"/>
    </location>
</feature>
<protein>
    <recommendedName>
        <fullName evidence="12">VLRF1 domain-containing protein</fullName>
    </recommendedName>
</protein>
<dbReference type="GO" id="GO:0005737">
    <property type="term" value="C:cytoplasm"/>
    <property type="evidence" value="ECO:0007669"/>
    <property type="project" value="UniProtKB-SubCell"/>
</dbReference>
<evidence type="ECO:0000256" key="6">
    <source>
        <dbReference type="ARBA" id="ARBA00022759"/>
    </source>
</evidence>